<name>A0A0A8Y8D0_ARUDO</name>
<reference evidence="1" key="2">
    <citation type="journal article" date="2015" name="Data Brief">
        <title>Shoot transcriptome of the giant reed, Arundo donax.</title>
        <authorList>
            <person name="Barrero R.A."/>
            <person name="Guerrero F.D."/>
            <person name="Moolhuijzen P."/>
            <person name="Goolsby J.A."/>
            <person name="Tidwell J."/>
            <person name="Bellgard S.E."/>
            <person name="Bellgard M.I."/>
        </authorList>
    </citation>
    <scope>NUCLEOTIDE SEQUENCE</scope>
    <source>
        <tissue evidence="1">Shoot tissue taken approximately 20 cm above the soil surface</tissue>
    </source>
</reference>
<accession>A0A0A8Y8D0</accession>
<dbReference type="AlphaFoldDB" id="A0A0A8Y8D0"/>
<protein>
    <submittedName>
        <fullName evidence="1">Uncharacterized protein</fullName>
    </submittedName>
</protein>
<sequence length="42" mass="4879">MTSFQDSLLTHIFRASHKSSDLYLQDAVFLFSNRAKCCFSYV</sequence>
<evidence type="ECO:0000313" key="1">
    <source>
        <dbReference type="EMBL" id="JAD22446.1"/>
    </source>
</evidence>
<organism evidence="1">
    <name type="scientific">Arundo donax</name>
    <name type="common">Giant reed</name>
    <name type="synonym">Donax arundinaceus</name>
    <dbReference type="NCBI Taxonomy" id="35708"/>
    <lineage>
        <taxon>Eukaryota</taxon>
        <taxon>Viridiplantae</taxon>
        <taxon>Streptophyta</taxon>
        <taxon>Embryophyta</taxon>
        <taxon>Tracheophyta</taxon>
        <taxon>Spermatophyta</taxon>
        <taxon>Magnoliopsida</taxon>
        <taxon>Liliopsida</taxon>
        <taxon>Poales</taxon>
        <taxon>Poaceae</taxon>
        <taxon>PACMAD clade</taxon>
        <taxon>Arundinoideae</taxon>
        <taxon>Arundineae</taxon>
        <taxon>Arundo</taxon>
    </lineage>
</organism>
<dbReference type="EMBL" id="GBRH01275449">
    <property type="protein sequence ID" value="JAD22446.1"/>
    <property type="molecule type" value="Transcribed_RNA"/>
</dbReference>
<proteinExistence type="predicted"/>
<reference evidence="1" key="1">
    <citation type="submission" date="2014-09" db="EMBL/GenBank/DDBJ databases">
        <authorList>
            <person name="Magalhaes I.L.F."/>
            <person name="Oliveira U."/>
            <person name="Santos F.R."/>
            <person name="Vidigal T.H.D.A."/>
            <person name="Brescovit A.D."/>
            <person name="Santos A.J."/>
        </authorList>
    </citation>
    <scope>NUCLEOTIDE SEQUENCE</scope>
    <source>
        <tissue evidence="1">Shoot tissue taken approximately 20 cm above the soil surface</tissue>
    </source>
</reference>